<sequence>MLRTTSMRTLQCVVKHKLMDVDADLRLARVTPSQNPLSCEKGWFCPYLFASSRTPIIPRSQDFTIAQCFGPFLAGDYRLAHKLLSESAAVLSLCNPDPTVNIGVNRVLVTFIGITPYRGGMWSSSRRPGAALMNFHLLNGCPSMVIPVNNMAPIVAWSPTTLASIKNPGFNPEWWHGQICEFLDTIISIKDCTPGIRANYEPALGRSTSMVVNGALGLRNVQPGILKGLDPERAGIAFFRY</sequence>
<dbReference type="OrthoDB" id="3351042at2759"/>
<keyword evidence="2" id="KW-1185">Reference proteome</keyword>
<name>A0A317SP61_9PEZI</name>
<proteinExistence type="predicted"/>
<accession>A0A317SP61</accession>
<protein>
    <submittedName>
        <fullName evidence="1">Uncharacterized protein</fullName>
    </submittedName>
</protein>
<organism evidence="1 2">
    <name type="scientific">Tuber magnatum</name>
    <name type="common">white Piedmont truffle</name>
    <dbReference type="NCBI Taxonomy" id="42249"/>
    <lineage>
        <taxon>Eukaryota</taxon>
        <taxon>Fungi</taxon>
        <taxon>Dikarya</taxon>
        <taxon>Ascomycota</taxon>
        <taxon>Pezizomycotina</taxon>
        <taxon>Pezizomycetes</taxon>
        <taxon>Pezizales</taxon>
        <taxon>Tuberaceae</taxon>
        <taxon>Tuber</taxon>
    </lineage>
</organism>
<evidence type="ECO:0000313" key="2">
    <source>
        <dbReference type="Proteomes" id="UP000246991"/>
    </source>
</evidence>
<comment type="caution">
    <text evidence="1">The sequence shown here is derived from an EMBL/GenBank/DDBJ whole genome shotgun (WGS) entry which is preliminary data.</text>
</comment>
<dbReference type="EMBL" id="PYWC01000035">
    <property type="protein sequence ID" value="PWW76252.1"/>
    <property type="molecule type" value="Genomic_DNA"/>
</dbReference>
<dbReference type="Proteomes" id="UP000246991">
    <property type="component" value="Unassembled WGS sequence"/>
</dbReference>
<evidence type="ECO:0000313" key="1">
    <source>
        <dbReference type="EMBL" id="PWW76252.1"/>
    </source>
</evidence>
<dbReference type="AlphaFoldDB" id="A0A317SP61"/>
<reference evidence="1 2" key="1">
    <citation type="submission" date="2018-03" db="EMBL/GenBank/DDBJ databases">
        <title>Genomes of Pezizomycetes fungi and the evolution of truffles.</title>
        <authorList>
            <person name="Murat C."/>
            <person name="Payen T."/>
            <person name="Noel B."/>
            <person name="Kuo A."/>
            <person name="Martin F.M."/>
        </authorList>
    </citation>
    <scope>NUCLEOTIDE SEQUENCE [LARGE SCALE GENOMIC DNA]</scope>
    <source>
        <strain evidence="1">091103-1</strain>
    </source>
</reference>
<dbReference type="STRING" id="42249.A0A317SP61"/>
<gene>
    <name evidence="1" type="ORF">C7212DRAFT_358021</name>
</gene>